<accession>I4AK09</accession>
<proteinExistence type="predicted"/>
<name>I4AK09_BERLS</name>
<evidence type="ECO:0000313" key="2">
    <source>
        <dbReference type="Proteomes" id="UP000006054"/>
    </source>
</evidence>
<protein>
    <submittedName>
        <fullName evidence="1">Uncharacterized protein</fullName>
    </submittedName>
</protein>
<dbReference type="EMBL" id="CP003345">
    <property type="protein sequence ID" value="AFM04294.1"/>
    <property type="molecule type" value="Genomic_DNA"/>
</dbReference>
<gene>
    <name evidence="1" type="ordered locus">Fleli_1904</name>
</gene>
<reference evidence="2" key="1">
    <citation type="submission" date="2012-06" db="EMBL/GenBank/DDBJ databases">
        <title>The complete genome of Flexibacter litoralis DSM 6794.</title>
        <authorList>
            <person name="Lucas S."/>
            <person name="Copeland A."/>
            <person name="Lapidus A."/>
            <person name="Glavina del Rio T."/>
            <person name="Dalin E."/>
            <person name="Tice H."/>
            <person name="Bruce D."/>
            <person name="Goodwin L."/>
            <person name="Pitluck S."/>
            <person name="Peters L."/>
            <person name="Ovchinnikova G."/>
            <person name="Lu M."/>
            <person name="Kyrpides N."/>
            <person name="Mavromatis K."/>
            <person name="Ivanova N."/>
            <person name="Brettin T."/>
            <person name="Detter J.C."/>
            <person name="Han C."/>
            <person name="Larimer F."/>
            <person name="Land M."/>
            <person name="Hauser L."/>
            <person name="Markowitz V."/>
            <person name="Cheng J.-F."/>
            <person name="Hugenholtz P."/>
            <person name="Woyke T."/>
            <person name="Wu D."/>
            <person name="Spring S."/>
            <person name="Lang E."/>
            <person name="Kopitz M."/>
            <person name="Brambilla E."/>
            <person name="Klenk H.-P."/>
            <person name="Eisen J.A."/>
        </authorList>
    </citation>
    <scope>NUCLEOTIDE SEQUENCE [LARGE SCALE GENOMIC DNA]</scope>
    <source>
        <strain evidence="2">ATCC 23117 / DSM 6794 / NBRC 15988 / NCIMB 1366 / Sio-4</strain>
    </source>
</reference>
<dbReference type="HOGENOM" id="CLU_117549_1_0_10"/>
<dbReference type="eggNOG" id="ENOG50334ZF">
    <property type="taxonomic scope" value="Bacteria"/>
</dbReference>
<dbReference type="Pfam" id="PF19788">
    <property type="entry name" value="DUF6272"/>
    <property type="match status" value="1"/>
</dbReference>
<dbReference type="NCBIfam" id="NF038262">
    <property type="entry name" value="SiaB_fam_kinase"/>
    <property type="match status" value="1"/>
</dbReference>
<sequence length="179" mass="19853">MNLNDYYREMLEGEVIVSYKGAPSQPLFDGILSVADERLAALEQKSKIRKKVYHIMIEALQNVYHHTQGEGVQKSESPETILFVLSKNTTGYEISTGNYIPTSLVATLQAHIERINQSSADEIKQLYREQLHGGEVSVKGGAGLGIIDIARRSGEKLVYAFEDTGDNNSFFSLKVKVSA</sequence>
<dbReference type="Proteomes" id="UP000006054">
    <property type="component" value="Chromosome"/>
</dbReference>
<dbReference type="KEGG" id="fli:Fleli_1904"/>
<dbReference type="InterPro" id="IPR046239">
    <property type="entry name" value="DUF6272"/>
</dbReference>
<organism evidence="1 2">
    <name type="scientific">Bernardetia litoralis (strain ATCC 23117 / DSM 6794 / NBRC 15988 / NCIMB 1366 / Fx l1 / Sio-4)</name>
    <name type="common">Flexibacter litoralis</name>
    <dbReference type="NCBI Taxonomy" id="880071"/>
    <lineage>
        <taxon>Bacteria</taxon>
        <taxon>Pseudomonadati</taxon>
        <taxon>Bacteroidota</taxon>
        <taxon>Cytophagia</taxon>
        <taxon>Cytophagales</taxon>
        <taxon>Bernardetiaceae</taxon>
        <taxon>Bernardetia</taxon>
    </lineage>
</organism>
<keyword evidence="2" id="KW-1185">Reference proteome</keyword>
<evidence type="ECO:0000313" key="1">
    <source>
        <dbReference type="EMBL" id="AFM04294.1"/>
    </source>
</evidence>
<dbReference type="AlphaFoldDB" id="I4AK09"/>
<dbReference type="STRING" id="880071.Fleli_1904"/>
<dbReference type="RefSeq" id="WP_014797745.1">
    <property type="nucleotide sequence ID" value="NC_018018.1"/>
</dbReference>